<evidence type="ECO:0000313" key="2">
    <source>
        <dbReference type="Proteomes" id="UP001497472"/>
    </source>
</evidence>
<name>A0AAV1J286_9NEOP</name>
<evidence type="ECO:0000313" key="1">
    <source>
        <dbReference type="EMBL" id="CAK1542327.1"/>
    </source>
</evidence>
<proteinExistence type="predicted"/>
<sequence length="143" mass="15819">MSPVLKQTQRPPFVNIQEIPLSRGIAKIAPLSAETQWRTQASIINSGRGLIIDALSGKVESLWCKSGHGAAQMKCVKGWPELHKLALNHATSTPRALLTPDYGDFHPCGDARLFLWPDYTGVGDRFSKKTWQGVLSFMANYII</sequence>
<comment type="caution">
    <text evidence="1">The sequence shown here is derived from an EMBL/GenBank/DDBJ whole genome shotgun (WGS) entry which is preliminary data.</text>
</comment>
<reference evidence="1 2" key="1">
    <citation type="submission" date="2023-11" db="EMBL/GenBank/DDBJ databases">
        <authorList>
            <person name="Okamura Y."/>
        </authorList>
    </citation>
    <scope>NUCLEOTIDE SEQUENCE [LARGE SCALE GENOMIC DNA]</scope>
</reference>
<accession>A0AAV1J286</accession>
<dbReference type="AlphaFoldDB" id="A0AAV1J286"/>
<protein>
    <submittedName>
        <fullName evidence="1">Uncharacterized protein</fullName>
    </submittedName>
</protein>
<dbReference type="EMBL" id="CAVLEF010000003">
    <property type="protein sequence ID" value="CAK1542327.1"/>
    <property type="molecule type" value="Genomic_DNA"/>
</dbReference>
<keyword evidence="2" id="KW-1185">Reference proteome</keyword>
<gene>
    <name evidence="1" type="ORF">LNINA_LOCUS2231</name>
</gene>
<dbReference type="Proteomes" id="UP001497472">
    <property type="component" value="Unassembled WGS sequence"/>
</dbReference>
<organism evidence="1 2">
    <name type="scientific">Leptosia nina</name>
    <dbReference type="NCBI Taxonomy" id="320188"/>
    <lineage>
        <taxon>Eukaryota</taxon>
        <taxon>Metazoa</taxon>
        <taxon>Ecdysozoa</taxon>
        <taxon>Arthropoda</taxon>
        <taxon>Hexapoda</taxon>
        <taxon>Insecta</taxon>
        <taxon>Pterygota</taxon>
        <taxon>Neoptera</taxon>
        <taxon>Endopterygota</taxon>
        <taxon>Lepidoptera</taxon>
        <taxon>Glossata</taxon>
        <taxon>Ditrysia</taxon>
        <taxon>Papilionoidea</taxon>
        <taxon>Pieridae</taxon>
        <taxon>Pierinae</taxon>
        <taxon>Leptosia</taxon>
    </lineage>
</organism>